<keyword evidence="3" id="KW-0551">Lipid droplet</keyword>
<dbReference type="GO" id="GO:0005811">
    <property type="term" value="C:lipid droplet"/>
    <property type="evidence" value="ECO:0007669"/>
    <property type="project" value="UniProtKB-SubCell"/>
</dbReference>
<comment type="subcellular location">
    <subcellularLocation>
        <location evidence="1">Lipid droplet</location>
    </subcellularLocation>
</comment>
<dbReference type="AlphaFoldDB" id="A0A9Q0XAI7"/>
<dbReference type="Gene3D" id="1.20.120.340">
    <property type="entry name" value="Flagellar protein FliS"/>
    <property type="match status" value="2"/>
</dbReference>
<sequence length="228" mass="25768">MDCVDSPSNCGRARLEAKLATAEEGVEVAAVEQQKEPRSYVGDPLGQSPSPGLPVSLAKVRDAKQGRQEALAQPHRTLGLIEQAKQGIDQKIQSGQEKLHQRWLQLRQKQPSEGAPRSLLLMPRLSFTLWRPRPAAPVCRRHFDRQPPRASKEKVSLVRENVDDQRASYTSATSFRDLSSAVLAQCREKVATARERTEELMEQLAQNSPLLCHRANPRWRKLRWNRGK</sequence>
<dbReference type="GO" id="GO:0019915">
    <property type="term" value="P:lipid storage"/>
    <property type="evidence" value="ECO:0007669"/>
    <property type="project" value="TreeGrafter"/>
</dbReference>
<evidence type="ECO:0000256" key="2">
    <source>
        <dbReference type="ARBA" id="ARBA00006311"/>
    </source>
</evidence>
<organism evidence="5 6">
    <name type="scientific">Phrynocephalus forsythii</name>
    <dbReference type="NCBI Taxonomy" id="171643"/>
    <lineage>
        <taxon>Eukaryota</taxon>
        <taxon>Metazoa</taxon>
        <taxon>Chordata</taxon>
        <taxon>Craniata</taxon>
        <taxon>Vertebrata</taxon>
        <taxon>Euteleostomi</taxon>
        <taxon>Lepidosauria</taxon>
        <taxon>Squamata</taxon>
        <taxon>Bifurcata</taxon>
        <taxon>Unidentata</taxon>
        <taxon>Episquamata</taxon>
        <taxon>Toxicofera</taxon>
        <taxon>Iguania</taxon>
        <taxon>Acrodonta</taxon>
        <taxon>Agamidae</taxon>
        <taxon>Agaminae</taxon>
        <taxon>Phrynocephalus</taxon>
    </lineage>
</organism>
<protein>
    <submittedName>
        <fullName evidence="5">Uncharacterized protein</fullName>
    </submittedName>
</protein>
<proteinExistence type="inferred from homology"/>
<comment type="caution">
    <text evidence="5">The sequence shown here is derived from an EMBL/GenBank/DDBJ whole genome shotgun (WGS) entry which is preliminary data.</text>
</comment>
<dbReference type="PANTHER" id="PTHR14024:SF11">
    <property type="entry name" value="PERILIPIN-3"/>
    <property type="match status" value="1"/>
</dbReference>
<dbReference type="OrthoDB" id="376826at2759"/>
<dbReference type="GO" id="GO:0010890">
    <property type="term" value="P:positive regulation of triglyceride storage"/>
    <property type="evidence" value="ECO:0007669"/>
    <property type="project" value="TreeGrafter"/>
</dbReference>
<reference evidence="5" key="1">
    <citation type="journal article" date="2023" name="DNA Res.">
        <title>Chromosome-level genome assembly of Phrynocephalus forsythii using third-generation DNA sequencing and Hi-C analysis.</title>
        <authorList>
            <person name="Qi Y."/>
            <person name="Zhao W."/>
            <person name="Zhao Y."/>
            <person name="Niu C."/>
            <person name="Cao S."/>
            <person name="Zhang Y."/>
        </authorList>
    </citation>
    <scope>NUCLEOTIDE SEQUENCE</scope>
    <source>
        <tissue evidence="5">Muscle</tissue>
    </source>
</reference>
<comment type="similarity">
    <text evidence="2">Belongs to the perilipin family.</text>
</comment>
<dbReference type="Pfam" id="PF03036">
    <property type="entry name" value="Perilipin"/>
    <property type="match status" value="2"/>
</dbReference>
<dbReference type="Gene3D" id="3.30.720.170">
    <property type="entry name" value="Perilipin, alpha-beta domain"/>
    <property type="match status" value="1"/>
</dbReference>
<dbReference type="GO" id="GO:0005829">
    <property type="term" value="C:cytosol"/>
    <property type="evidence" value="ECO:0007669"/>
    <property type="project" value="TreeGrafter"/>
</dbReference>
<evidence type="ECO:0000256" key="4">
    <source>
        <dbReference type="SAM" id="MobiDB-lite"/>
    </source>
</evidence>
<keyword evidence="6" id="KW-1185">Reference proteome</keyword>
<gene>
    <name evidence="5" type="ORF">JRQ81_008692</name>
</gene>
<dbReference type="EMBL" id="JAPFRF010000018">
    <property type="protein sequence ID" value="KAJ7308175.1"/>
    <property type="molecule type" value="Genomic_DNA"/>
</dbReference>
<feature type="region of interest" description="Disordered" evidence="4">
    <location>
        <begin position="32"/>
        <end position="51"/>
    </location>
</feature>
<evidence type="ECO:0000256" key="1">
    <source>
        <dbReference type="ARBA" id="ARBA00004502"/>
    </source>
</evidence>
<dbReference type="Proteomes" id="UP001142489">
    <property type="component" value="Unassembled WGS sequence"/>
</dbReference>
<evidence type="ECO:0000256" key="3">
    <source>
        <dbReference type="ARBA" id="ARBA00022677"/>
    </source>
</evidence>
<accession>A0A9Q0XAI7</accession>
<dbReference type="InterPro" id="IPR004279">
    <property type="entry name" value="Perilipin"/>
</dbReference>
<dbReference type="SUPFAM" id="SSF109775">
    <property type="entry name" value="Mannose-6-phosphate receptor binding protein 1 (Tip47), C-terminal domain"/>
    <property type="match status" value="1"/>
</dbReference>
<dbReference type="PANTHER" id="PTHR14024">
    <property type="entry name" value="PERILIPIN"/>
    <property type="match status" value="1"/>
</dbReference>
<evidence type="ECO:0000313" key="6">
    <source>
        <dbReference type="Proteomes" id="UP001142489"/>
    </source>
</evidence>
<evidence type="ECO:0000313" key="5">
    <source>
        <dbReference type="EMBL" id="KAJ7308175.1"/>
    </source>
</evidence>
<name>A0A9Q0XAI7_9SAUR</name>